<evidence type="ECO:0000256" key="1">
    <source>
        <dbReference type="SAM" id="MobiDB-lite"/>
    </source>
</evidence>
<comment type="caution">
    <text evidence="2">The sequence shown here is derived from an EMBL/GenBank/DDBJ whole genome shotgun (WGS) entry which is preliminary data.</text>
</comment>
<feature type="region of interest" description="Disordered" evidence="1">
    <location>
        <begin position="1"/>
        <end position="23"/>
    </location>
</feature>
<feature type="compositionally biased region" description="Polar residues" evidence="1">
    <location>
        <begin position="100"/>
        <end position="109"/>
    </location>
</feature>
<name>A0A8K0SMR2_9HYPO</name>
<gene>
    <name evidence="2" type="ORF">B0I35DRAFT_264967</name>
</gene>
<reference evidence="2" key="1">
    <citation type="journal article" date="2021" name="Nat. Commun.">
        <title>Genetic determinants of endophytism in the Arabidopsis root mycobiome.</title>
        <authorList>
            <person name="Mesny F."/>
            <person name="Miyauchi S."/>
            <person name="Thiergart T."/>
            <person name="Pickel B."/>
            <person name="Atanasova L."/>
            <person name="Karlsson M."/>
            <person name="Huettel B."/>
            <person name="Barry K.W."/>
            <person name="Haridas S."/>
            <person name="Chen C."/>
            <person name="Bauer D."/>
            <person name="Andreopoulos W."/>
            <person name="Pangilinan J."/>
            <person name="LaButti K."/>
            <person name="Riley R."/>
            <person name="Lipzen A."/>
            <person name="Clum A."/>
            <person name="Drula E."/>
            <person name="Henrissat B."/>
            <person name="Kohler A."/>
            <person name="Grigoriev I.V."/>
            <person name="Martin F.M."/>
            <person name="Hacquard S."/>
        </authorList>
    </citation>
    <scope>NUCLEOTIDE SEQUENCE</scope>
    <source>
        <strain evidence="2">MPI-CAGE-CH-0235</strain>
    </source>
</reference>
<evidence type="ECO:0000313" key="2">
    <source>
        <dbReference type="EMBL" id="KAH7316911.1"/>
    </source>
</evidence>
<organism evidence="2 3">
    <name type="scientific">Stachybotrys elegans</name>
    <dbReference type="NCBI Taxonomy" id="80388"/>
    <lineage>
        <taxon>Eukaryota</taxon>
        <taxon>Fungi</taxon>
        <taxon>Dikarya</taxon>
        <taxon>Ascomycota</taxon>
        <taxon>Pezizomycotina</taxon>
        <taxon>Sordariomycetes</taxon>
        <taxon>Hypocreomycetidae</taxon>
        <taxon>Hypocreales</taxon>
        <taxon>Stachybotryaceae</taxon>
        <taxon>Stachybotrys</taxon>
    </lineage>
</organism>
<evidence type="ECO:0000313" key="3">
    <source>
        <dbReference type="Proteomes" id="UP000813444"/>
    </source>
</evidence>
<proteinExistence type="predicted"/>
<protein>
    <submittedName>
        <fullName evidence="2">Uncharacterized protein</fullName>
    </submittedName>
</protein>
<keyword evidence="3" id="KW-1185">Reference proteome</keyword>
<dbReference type="Proteomes" id="UP000813444">
    <property type="component" value="Unassembled WGS sequence"/>
</dbReference>
<feature type="region of interest" description="Disordered" evidence="1">
    <location>
        <begin position="88"/>
        <end position="109"/>
    </location>
</feature>
<sequence length="233" mass="25613">MRRKSKRSAAKPAMPRGSLTAGPSHWRAAQETFAFLRPQESWGTRYRWASVCVHSSLPRVHLWTDSQYWTTNAKSKLWRPATACPSALSGGGTREARLTLPSSRTSPGGITSHTMRRAWVLCAQYPYPLACRRPERAKAEYGCLGADLASGVKMGGWARPLTLFAWIESSWIAGCSADRCAWVGITLASLTLKFNIRCLSGVICSQEKSCDYSTFLSCEGGVNCCGRLLPSQD</sequence>
<dbReference type="EMBL" id="JAGPNK010000008">
    <property type="protein sequence ID" value="KAH7316911.1"/>
    <property type="molecule type" value="Genomic_DNA"/>
</dbReference>
<accession>A0A8K0SMR2</accession>
<dbReference type="AlphaFoldDB" id="A0A8K0SMR2"/>